<proteinExistence type="predicted"/>
<evidence type="ECO:0000313" key="1">
    <source>
        <dbReference type="EMBL" id="JAH87548.1"/>
    </source>
</evidence>
<name>A0A0E9WDI0_ANGAN</name>
<organism evidence="1">
    <name type="scientific">Anguilla anguilla</name>
    <name type="common">European freshwater eel</name>
    <name type="synonym">Muraena anguilla</name>
    <dbReference type="NCBI Taxonomy" id="7936"/>
    <lineage>
        <taxon>Eukaryota</taxon>
        <taxon>Metazoa</taxon>
        <taxon>Chordata</taxon>
        <taxon>Craniata</taxon>
        <taxon>Vertebrata</taxon>
        <taxon>Euteleostomi</taxon>
        <taxon>Actinopterygii</taxon>
        <taxon>Neopterygii</taxon>
        <taxon>Teleostei</taxon>
        <taxon>Anguilliformes</taxon>
        <taxon>Anguillidae</taxon>
        <taxon>Anguilla</taxon>
    </lineage>
</organism>
<accession>A0A0E9WDI0</accession>
<reference evidence="1" key="2">
    <citation type="journal article" date="2015" name="Fish Shellfish Immunol.">
        <title>Early steps in the European eel (Anguilla anguilla)-Vibrio vulnificus interaction in the gills: Role of the RtxA13 toxin.</title>
        <authorList>
            <person name="Callol A."/>
            <person name="Pajuelo D."/>
            <person name="Ebbesson L."/>
            <person name="Teles M."/>
            <person name="MacKenzie S."/>
            <person name="Amaro C."/>
        </authorList>
    </citation>
    <scope>NUCLEOTIDE SEQUENCE</scope>
</reference>
<protein>
    <submittedName>
        <fullName evidence="1">Uncharacterized protein</fullName>
    </submittedName>
</protein>
<dbReference type="AlphaFoldDB" id="A0A0E9WDI0"/>
<reference evidence="1" key="1">
    <citation type="submission" date="2014-11" db="EMBL/GenBank/DDBJ databases">
        <authorList>
            <person name="Amaro Gonzalez C."/>
        </authorList>
    </citation>
    <scope>NUCLEOTIDE SEQUENCE</scope>
</reference>
<sequence>MHGELKALFPPHEFYMLPEDMHTAPFSVRKLKSHSERQ</sequence>
<dbReference type="EMBL" id="GBXM01021029">
    <property type="protein sequence ID" value="JAH87548.1"/>
    <property type="molecule type" value="Transcribed_RNA"/>
</dbReference>